<dbReference type="Proteomes" id="UP000318138">
    <property type="component" value="Chromosome"/>
</dbReference>
<evidence type="ECO:0000313" key="7">
    <source>
        <dbReference type="Proteomes" id="UP000318138"/>
    </source>
</evidence>
<keyword evidence="4 5" id="KW-0810">Translation regulation</keyword>
<name>A0A859FF36_9BACI</name>
<keyword evidence="2 5" id="KW-0963">Cytoplasm</keyword>
<comment type="similarity">
    <text evidence="1 5">Belongs to the Iojap/RsfS family.</text>
</comment>
<dbReference type="GO" id="GO:0043023">
    <property type="term" value="F:ribosomal large subunit binding"/>
    <property type="evidence" value="ECO:0007669"/>
    <property type="project" value="TreeGrafter"/>
</dbReference>
<dbReference type="InterPro" id="IPR004394">
    <property type="entry name" value="Iojap/RsfS/C7orf30"/>
</dbReference>
<dbReference type="Gene3D" id="3.30.460.10">
    <property type="entry name" value="Beta Polymerase, domain 2"/>
    <property type="match status" value="1"/>
</dbReference>
<dbReference type="FunFam" id="3.30.460.10:FF:000015">
    <property type="entry name" value="Ribosomal silencing factor RsfS"/>
    <property type="match status" value="1"/>
</dbReference>
<dbReference type="KEGG" id="psua:FLK61_29325"/>
<evidence type="ECO:0000256" key="2">
    <source>
        <dbReference type="ARBA" id="ARBA00022490"/>
    </source>
</evidence>
<dbReference type="PANTHER" id="PTHR21043:SF0">
    <property type="entry name" value="MITOCHONDRIAL ASSEMBLY OF RIBOSOMAL LARGE SUBUNIT PROTEIN 1"/>
    <property type="match status" value="1"/>
</dbReference>
<gene>
    <name evidence="5 6" type="primary">rsfS</name>
    <name evidence="6" type="ORF">FLK61_29325</name>
</gene>
<evidence type="ECO:0000313" key="6">
    <source>
        <dbReference type="EMBL" id="QKS70835.1"/>
    </source>
</evidence>
<dbReference type="GO" id="GO:0090071">
    <property type="term" value="P:negative regulation of ribosome biogenesis"/>
    <property type="evidence" value="ECO:0007669"/>
    <property type="project" value="UniProtKB-UniRule"/>
</dbReference>
<dbReference type="NCBIfam" id="TIGR00090">
    <property type="entry name" value="rsfS_iojap_ybeB"/>
    <property type="match status" value="1"/>
</dbReference>
<comment type="subcellular location">
    <subcellularLocation>
        <location evidence="5">Cytoplasm</location>
    </subcellularLocation>
</comment>
<protein>
    <recommendedName>
        <fullName evidence="5">Ribosomal silencing factor RsfS</fullName>
    </recommendedName>
</protein>
<comment type="subunit">
    <text evidence="5">Interacts with ribosomal protein uL14 (rplN).</text>
</comment>
<sequence>MNAKEKLDLVLRAADDKLANQITALNMDGVSPVADYFVICHGNSENQVEAISREIKTQALKAGLNVKRLEGLENARWVLIDLEDIVVHIFHKDERTYYQLEKLWGDASEVNVEEVLQ</sequence>
<comment type="function">
    <text evidence="5">Functions as a ribosomal silencing factor. Interacts with ribosomal protein uL14 (rplN), blocking formation of intersubunit bridge B8. Prevents association of the 30S and 50S ribosomal subunits and the formation of functional ribosomes, thus repressing translation.</text>
</comment>
<dbReference type="GO" id="GO:0017148">
    <property type="term" value="P:negative regulation of translation"/>
    <property type="evidence" value="ECO:0007669"/>
    <property type="project" value="UniProtKB-UniRule"/>
</dbReference>
<dbReference type="PANTHER" id="PTHR21043">
    <property type="entry name" value="IOJAP SUPERFAMILY ORTHOLOG"/>
    <property type="match status" value="1"/>
</dbReference>
<keyword evidence="7" id="KW-1185">Reference proteome</keyword>
<dbReference type="EMBL" id="CP041372">
    <property type="protein sequence ID" value="QKS70835.1"/>
    <property type="molecule type" value="Genomic_DNA"/>
</dbReference>
<dbReference type="RefSeq" id="WP_176008869.1">
    <property type="nucleotide sequence ID" value="NZ_CP041372.2"/>
</dbReference>
<organism evidence="6 7">
    <name type="scientific">Paenalkalicoccus suaedae</name>
    <dbReference type="NCBI Taxonomy" id="2592382"/>
    <lineage>
        <taxon>Bacteria</taxon>
        <taxon>Bacillati</taxon>
        <taxon>Bacillota</taxon>
        <taxon>Bacilli</taxon>
        <taxon>Bacillales</taxon>
        <taxon>Bacillaceae</taxon>
        <taxon>Paenalkalicoccus</taxon>
    </lineage>
</organism>
<dbReference type="AlphaFoldDB" id="A0A859FF36"/>
<evidence type="ECO:0000256" key="1">
    <source>
        <dbReference type="ARBA" id="ARBA00010574"/>
    </source>
</evidence>
<keyword evidence="3 5" id="KW-0678">Repressor</keyword>
<evidence type="ECO:0000256" key="3">
    <source>
        <dbReference type="ARBA" id="ARBA00022491"/>
    </source>
</evidence>
<reference evidence="7" key="1">
    <citation type="submission" date="2019-07" db="EMBL/GenBank/DDBJ databases">
        <title>Bacillus alkalisoli sp. nov. isolated from saline soil.</title>
        <authorList>
            <person name="Sun J.-Q."/>
            <person name="Xu L."/>
        </authorList>
    </citation>
    <scope>NUCLEOTIDE SEQUENCE [LARGE SCALE GENOMIC DNA]</scope>
    <source>
        <strain evidence="7">M4U3P1</strain>
    </source>
</reference>
<dbReference type="Pfam" id="PF02410">
    <property type="entry name" value="RsfS"/>
    <property type="match status" value="1"/>
</dbReference>
<evidence type="ECO:0000256" key="4">
    <source>
        <dbReference type="ARBA" id="ARBA00022845"/>
    </source>
</evidence>
<dbReference type="GO" id="GO:0005737">
    <property type="term" value="C:cytoplasm"/>
    <property type="evidence" value="ECO:0007669"/>
    <property type="project" value="UniProtKB-SubCell"/>
</dbReference>
<evidence type="ECO:0000256" key="5">
    <source>
        <dbReference type="HAMAP-Rule" id="MF_01477"/>
    </source>
</evidence>
<dbReference type="HAMAP" id="MF_01477">
    <property type="entry name" value="Iojap_RsfS"/>
    <property type="match status" value="1"/>
</dbReference>
<dbReference type="GO" id="GO:0042256">
    <property type="term" value="P:cytosolic ribosome assembly"/>
    <property type="evidence" value="ECO:0007669"/>
    <property type="project" value="UniProtKB-UniRule"/>
</dbReference>
<proteinExistence type="inferred from homology"/>
<accession>A0A859FF36</accession>
<dbReference type="SUPFAM" id="SSF81301">
    <property type="entry name" value="Nucleotidyltransferase"/>
    <property type="match status" value="1"/>
</dbReference>
<dbReference type="InterPro" id="IPR043519">
    <property type="entry name" value="NT_sf"/>
</dbReference>